<feature type="chain" id="PRO_5043531035" description="Protein kinase domain-containing protein" evidence="3">
    <location>
        <begin position="24"/>
        <end position="188"/>
    </location>
</feature>
<dbReference type="SUPFAM" id="SSF56112">
    <property type="entry name" value="Protein kinase-like (PK-like)"/>
    <property type="match status" value="1"/>
</dbReference>
<sequence>MIGALFFTSSIVFLSFILPPLQPFLQTRVLHGLACMHDRHGLHASGYETGQLLVNRGVIKISDLGSAAEINSDPPFNDHITTRWYRAPEMLLESSIYNEKCNRGSNQGYMEGRDASGKPDQLQISFAGCVGIQAMMPLASNSAIDLISSFVLGTLSKGLVQHKLSGIPFSMLRLHQLGSPLTLVHQTR</sequence>
<dbReference type="Gene3D" id="1.10.510.10">
    <property type="entry name" value="Transferase(Phosphotransferase) domain 1"/>
    <property type="match status" value="1"/>
</dbReference>
<evidence type="ECO:0000313" key="6">
    <source>
        <dbReference type="Proteomes" id="UP001457282"/>
    </source>
</evidence>
<reference evidence="5 6" key="1">
    <citation type="journal article" date="2023" name="G3 (Bethesda)">
        <title>A chromosome-length genome assembly and annotation of blackberry (Rubus argutus, cv. 'Hillquist').</title>
        <authorList>
            <person name="Bruna T."/>
            <person name="Aryal R."/>
            <person name="Dudchenko O."/>
            <person name="Sargent D.J."/>
            <person name="Mead D."/>
            <person name="Buti M."/>
            <person name="Cavallini A."/>
            <person name="Hytonen T."/>
            <person name="Andres J."/>
            <person name="Pham M."/>
            <person name="Weisz D."/>
            <person name="Mascagni F."/>
            <person name="Usai G."/>
            <person name="Natali L."/>
            <person name="Bassil N."/>
            <person name="Fernandez G.E."/>
            <person name="Lomsadze A."/>
            <person name="Armour M."/>
            <person name="Olukolu B."/>
            <person name="Poorten T."/>
            <person name="Britton C."/>
            <person name="Davik J."/>
            <person name="Ashrafi H."/>
            <person name="Aiden E.L."/>
            <person name="Borodovsky M."/>
            <person name="Worthington M."/>
        </authorList>
    </citation>
    <scope>NUCLEOTIDE SEQUENCE [LARGE SCALE GENOMIC DNA]</scope>
    <source>
        <strain evidence="5">PI 553951</strain>
    </source>
</reference>
<dbReference type="InterPro" id="IPR000719">
    <property type="entry name" value="Prot_kinase_dom"/>
</dbReference>
<feature type="domain" description="Protein kinase" evidence="4">
    <location>
        <begin position="1"/>
        <end position="188"/>
    </location>
</feature>
<evidence type="ECO:0000259" key="4">
    <source>
        <dbReference type="PROSITE" id="PS50011"/>
    </source>
</evidence>
<evidence type="ECO:0000313" key="5">
    <source>
        <dbReference type="EMBL" id="KAK9939593.1"/>
    </source>
</evidence>
<organism evidence="5 6">
    <name type="scientific">Rubus argutus</name>
    <name type="common">Southern blackberry</name>
    <dbReference type="NCBI Taxonomy" id="59490"/>
    <lineage>
        <taxon>Eukaryota</taxon>
        <taxon>Viridiplantae</taxon>
        <taxon>Streptophyta</taxon>
        <taxon>Embryophyta</taxon>
        <taxon>Tracheophyta</taxon>
        <taxon>Spermatophyta</taxon>
        <taxon>Magnoliopsida</taxon>
        <taxon>eudicotyledons</taxon>
        <taxon>Gunneridae</taxon>
        <taxon>Pentapetalae</taxon>
        <taxon>rosids</taxon>
        <taxon>fabids</taxon>
        <taxon>Rosales</taxon>
        <taxon>Rosaceae</taxon>
        <taxon>Rosoideae</taxon>
        <taxon>Rosoideae incertae sedis</taxon>
        <taxon>Rubus</taxon>
    </lineage>
</organism>
<dbReference type="PROSITE" id="PS50011">
    <property type="entry name" value="PROTEIN_KINASE_DOM"/>
    <property type="match status" value="1"/>
</dbReference>
<keyword evidence="1" id="KW-0547">Nucleotide-binding</keyword>
<gene>
    <name evidence="5" type="ORF">M0R45_016284</name>
</gene>
<dbReference type="InterPro" id="IPR050117">
    <property type="entry name" value="MAPK"/>
</dbReference>
<protein>
    <recommendedName>
        <fullName evidence="4">Protein kinase domain-containing protein</fullName>
    </recommendedName>
</protein>
<keyword evidence="6" id="KW-1185">Reference proteome</keyword>
<feature type="signal peptide" evidence="3">
    <location>
        <begin position="1"/>
        <end position="23"/>
    </location>
</feature>
<dbReference type="GO" id="GO:0004672">
    <property type="term" value="F:protein kinase activity"/>
    <property type="evidence" value="ECO:0007669"/>
    <property type="project" value="InterPro"/>
</dbReference>
<keyword evidence="3" id="KW-0732">Signal</keyword>
<dbReference type="Proteomes" id="UP001457282">
    <property type="component" value="Unassembled WGS sequence"/>
</dbReference>
<evidence type="ECO:0000256" key="3">
    <source>
        <dbReference type="SAM" id="SignalP"/>
    </source>
</evidence>
<accession>A0AAW1XSD4</accession>
<name>A0AAW1XSD4_RUBAR</name>
<evidence type="ECO:0000256" key="1">
    <source>
        <dbReference type="ARBA" id="ARBA00022741"/>
    </source>
</evidence>
<dbReference type="AlphaFoldDB" id="A0AAW1XSD4"/>
<dbReference type="InterPro" id="IPR011009">
    <property type="entry name" value="Kinase-like_dom_sf"/>
</dbReference>
<dbReference type="EMBL" id="JBEDUW010000003">
    <property type="protein sequence ID" value="KAK9939593.1"/>
    <property type="molecule type" value="Genomic_DNA"/>
</dbReference>
<proteinExistence type="predicted"/>
<dbReference type="Pfam" id="PF00069">
    <property type="entry name" value="Pkinase"/>
    <property type="match status" value="1"/>
</dbReference>
<dbReference type="PANTHER" id="PTHR24055">
    <property type="entry name" value="MITOGEN-ACTIVATED PROTEIN KINASE"/>
    <property type="match status" value="1"/>
</dbReference>
<comment type="caution">
    <text evidence="5">The sequence shown here is derived from an EMBL/GenBank/DDBJ whole genome shotgun (WGS) entry which is preliminary data.</text>
</comment>
<dbReference type="GO" id="GO:0005524">
    <property type="term" value="F:ATP binding"/>
    <property type="evidence" value="ECO:0007669"/>
    <property type="project" value="UniProtKB-KW"/>
</dbReference>
<evidence type="ECO:0000256" key="2">
    <source>
        <dbReference type="ARBA" id="ARBA00022840"/>
    </source>
</evidence>
<keyword evidence="2" id="KW-0067">ATP-binding</keyword>